<accession>A0A562XET6</accession>
<proteinExistence type="predicted"/>
<dbReference type="InterPro" id="IPR029044">
    <property type="entry name" value="Nucleotide-diphossugar_trans"/>
</dbReference>
<dbReference type="Proteomes" id="UP000321812">
    <property type="component" value="Unassembled WGS sequence"/>
</dbReference>
<dbReference type="SUPFAM" id="SSF53448">
    <property type="entry name" value="Nucleotide-diphospho-sugar transferases"/>
    <property type="match status" value="1"/>
</dbReference>
<comment type="caution">
    <text evidence="2">The sequence shown here is derived from an EMBL/GenBank/DDBJ whole genome shotgun (WGS) entry which is preliminary data.</text>
</comment>
<dbReference type="AlphaFoldDB" id="A0A562XET6"/>
<protein>
    <submittedName>
        <fullName evidence="2">Glycosyltransferase</fullName>
    </submittedName>
</protein>
<dbReference type="InterPro" id="IPR001173">
    <property type="entry name" value="Glyco_trans_2-like"/>
</dbReference>
<dbReference type="GO" id="GO:0016758">
    <property type="term" value="F:hexosyltransferase activity"/>
    <property type="evidence" value="ECO:0007669"/>
    <property type="project" value="UniProtKB-ARBA"/>
</dbReference>
<dbReference type="RefSeq" id="WP_115600554.1">
    <property type="nucleotide sequence ID" value="NZ_UIGP01000001.1"/>
</dbReference>
<evidence type="ECO:0000259" key="1">
    <source>
        <dbReference type="Pfam" id="PF00535"/>
    </source>
</evidence>
<evidence type="ECO:0000313" key="2">
    <source>
        <dbReference type="EMBL" id="TWO20638.1"/>
    </source>
</evidence>
<dbReference type="Pfam" id="PF00535">
    <property type="entry name" value="Glycos_transf_2"/>
    <property type="match status" value="1"/>
</dbReference>
<gene>
    <name evidence="2" type="ORF">YZ82_04800</name>
</gene>
<evidence type="ECO:0000313" key="3">
    <source>
        <dbReference type="Proteomes" id="UP000321812"/>
    </source>
</evidence>
<organism evidence="2 3">
    <name type="scientific">Campylobacter hyointestinalis</name>
    <dbReference type="NCBI Taxonomy" id="198"/>
    <lineage>
        <taxon>Bacteria</taxon>
        <taxon>Pseudomonadati</taxon>
        <taxon>Campylobacterota</taxon>
        <taxon>Epsilonproteobacteria</taxon>
        <taxon>Campylobacterales</taxon>
        <taxon>Campylobacteraceae</taxon>
        <taxon>Campylobacter</taxon>
    </lineage>
</organism>
<dbReference type="Gene3D" id="3.90.550.10">
    <property type="entry name" value="Spore Coat Polysaccharide Biosynthesis Protein SpsA, Chain A"/>
    <property type="match status" value="1"/>
</dbReference>
<sequence length="301" mass="35752">MENNQPLVSVIMNCFNSDKYLKEAIDSVLAQTYQNWELIFWDNQSTDNSANIVKSYKDDRIKYFYAPSFEPLYGARNLAIEKANGEYITFLDCDDMWHNEKLKTQLKVLANSKYSFCYTNFYYIRNNKSRKAFQRVQSSGNIYKNQLKNYSIGILTVMIKKDCFMRTNYKFNPKYTYCGDFEFFIRFLEHNNAIYINSCLAFYRVDNPNSISNSSVLNNIEEMKFAISEIEKSTHYDVNKELYILKARVNLKETLYYLKNSEYLSARNIIAPYKFARMKNFILYMITFLPPIIIKTITRIK</sequence>
<dbReference type="EMBL" id="VOAP01000013">
    <property type="protein sequence ID" value="TWO20638.1"/>
    <property type="molecule type" value="Genomic_DNA"/>
</dbReference>
<keyword evidence="2" id="KW-0808">Transferase</keyword>
<dbReference type="PANTHER" id="PTHR22916:SF3">
    <property type="entry name" value="UDP-GLCNAC:BETAGAL BETA-1,3-N-ACETYLGLUCOSAMINYLTRANSFERASE-LIKE PROTEIN 1"/>
    <property type="match status" value="1"/>
</dbReference>
<feature type="domain" description="Glycosyltransferase 2-like" evidence="1">
    <location>
        <begin position="9"/>
        <end position="153"/>
    </location>
</feature>
<name>A0A562XET6_CAMHY</name>
<dbReference type="PANTHER" id="PTHR22916">
    <property type="entry name" value="GLYCOSYLTRANSFERASE"/>
    <property type="match status" value="1"/>
</dbReference>
<reference evidence="2 3" key="1">
    <citation type="submission" date="2019-07" db="EMBL/GenBank/DDBJ databases">
        <title>Rapid identification of Enteric Bacteria from Whole Genome Sequences (WGS) using Average Nucleotide Identity (ANI).</title>
        <authorList>
            <person name="Lane C."/>
        </authorList>
    </citation>
    <scope>NUCLEOTIDE SEQUENCE [LARGE SCALE GENOMIC DNA]</scope>
    <source>
        <strain evidence="2 3">D2411</strain>
    </source>
</reference>